<evidence type="ECO:0000256" key="1">
    <source>
        <dbReference type="SAM" id="SignalP"/>
    </source>
</evidence>
<name>A0ABW1REG1_9LACO</name>
<reference evidence="3" key="1">
    <citation type="journal article" date="2019" name="Int. J. Syst. Evol. Microbiol.">
        <title>The Global Catalogue of Microorganisms (GCM) 10K type strain sequencing project: providing services to taxonomists for standard genome sequencing and annotation.</title>
        <authorList>
            <consortium name="The Broad Institute Genomics Platform"/>
            <consortium name="The Broad Institute Genome Sequencing Center for Infectious Disease"/>
            <person name="Wu L."/>
            <person name="Ma J."/>
        </authorList>
    </citation>
    <scope>NUCLEOTIDE SEQUENCE [LARGE SCALE GENOMIC DNA]</scope>
    <source>
        <strain evidence="3">CCM 8904</strain>
    </source>
</reference>
<keyword evidence="1" id="KW-0732">Signal</keyword>
<organism evidence="2 3">
    <name type="scientific">Loigolactobacillus jiayinensis</name>
    <dbReference type="NCBI Taxonomy" id="2486016"/>
    <lineage>
        <taxon>Bacteria</taxon>
        <taxon>Bacillati</taxon>
        <taxon>Bacillota</taxon>
        <taxon>Bacilli</taxon>
        <taxon>Lactobacillales</taxon>
        <taxon>Lactobacillaceae</taxon>
        <taxon>Loigolactobacillus</taxon>
    </lineage>
</organism>
<dbReference type="RefSeq" id="WP_125553682.1">
    <property type="nucleotide sequence ID" value="NZ_JBHSSL010000101.1"/>
</dbReference>
<protein>
    <submittedName>
        <fullName evidence="2">Uncharacterized protein</fullName>
    </submittedName>
</protein>
<dbReference type="Proteomes" id="UP001596289">
    <property type="component" value="Unassembled WGS sequence"/>
</dbReference>
<feature type="chain" id="PRO_5045260390" evidence="1">
    <location>
        <begin position="25"/>
        <end position="226"/>
    </location>
</feature>
<evidence type="ECO:0000313" key="3">
    <source>
        <dbReference type="Proteomes" id="UP001596289"/>
    </source>
</evidence>
<proteinExistence type="predicted"/>
<gene>
    <name evidence="2" type="ORF">ACFQGP_11805</name>
</gene>
<feature type="signal peptide" evidence="1">
    <location>
        <begin position="1"/>
        <end position="24"/>
    </location>
</feature>
<keyword evidence="3" id="KW-1185">Reference proteome</keyword>
<comment type="caution">
    <text evidence="2">The sequence shown here is derived from an EMBL/GenBank/DDBJ whole genome shotgun (WGS) entry which is preliminary data.</text>
</comment>
<dbReference type="EMBL" id="JBHSSL010000101">
    <property type="protein sequence ID" value="MFC6171235.1"/>
    <property type="molecule type" value="Genomic_DNA"/>
</dbReference>
<accession>A0ABW1REG1</accession>
<sequence>MQLKRLSWLMALLALLLLPTPIHAASKIATQQAPLAGKIENYTYRNKTYQIPAAYLQYQKKQLAMLTVSNDHKGHVMVVSYIGTGSSSATFYRFTGQLRYFASLYSLKDFMAAYTHGTGDYLTKTMYAATHAQPIVNPDKKSLQFTTSPMLYQFEGMNQSTSHAIYKQNIKSYKTVKLTSLFNSVLDVAQINMLNTAGENADLYYQTADTSQIIVDPLGIFVRVDE</sequence>
<evidence type="ECO:0000313" key="2">
    <source>
        <dbReference type="EMBL" id="MFC6171235.1"/>
    </source>
</evidence>